<dbReference type="EMBL" id="JARBJD010000031">
    <property type="protein sequence ID" value="KAK2959249.1"/>
    <property type="molecule type" value="Genomic_DNA"/>
</dbReference>
<feature type="region of interest" description="Disordered" evidence="1">
    <location>
        <begin position="141"/>
        <end position="182"/>
    </location>
</feature>
<organism evidence="3 4">
    <name type="scientific">Blattamonas nauphoetae</name>
    <dbReference type="NCBI Taxonomy" id="2049346"/>
    <lineage>
        <taxon>Eukaryota</taxon>
        <taxon>Metamonada</taxon>
        <taxon>Preaxostyla</taxon>
        <taxon>Oxymonadida</taxon>
        <taxon>Blattamonas</taxon>
    </lineage>
</organism>
<dbReference type="SUPFAM" id="SSF47473">
    <property type="entry name" value="EF-hand"/>
    <property type="match status" value="1"/>
</dbReference>
<feature type="domain" description="EF-hand" evidence="2">
    <location>
        <begin position="28"/>
        <end position="63"/>
    </location>
</feature>
<feature type="compositionally biased region" description="Acidic residues" evidence="1">
    <location>
        <begin position="141"/>
        <end position="163"/>
    </location>
</feature>
<dbReference type="PANTHER" id="PTHR46763">
    <property type="entry name" value="DYNEIN REGULATORY COMPLEX PROTEIN 8"/>
    <property type="match status" value="1"/>
</dbReference>
<dbReference type="PROSITE" id="PS50222">
    <property type="entry name" value="EF_HAND_2"/>
    <property type="match status" value="1"/>
</dbReference>
<dbReference type="PANTHER" id="PTHR46763:SF1">
    <property type="entry name" value="DYNEIN REGULATORY COMPLEX PROTEIN 8"/>
    <property type="match status" value="1"/>
</dbReference>
<dbReference type="Proteomes" id="UP001281761">
    <property type="component" value="Unassembled WGS sequence"/>
</dbReference>
<evidence type="ECO:0000313" key="3">
    <source>
        <dbReference type="EMBL" id="KAK2959249.1"/>
    </source>
</evidence>
<gene>
    <name evidence="3" type="ORF">BLNAU_5807</name>
</gene>
<reference evidence="3 4" key="1">
    <citation type="journal article" date="2022" name="bioRxiv">
        <title>Genomics of Preaxostyla Flagellates Illuminates Evolutionary Transitions and the Path Towards Mitochondrial Loss.</title>
        <authorList>
            <person name="Novak L.V.F."/>
            <person name="Treitli S.C."/>
            <person name="Pyrih J."/>
            <person name="Halakuc P."/>
            <person name="Pipaliya S.V."/>
            <person name="Vacek V."/>
            <person name="Brzon O."/>
            <person name="Soukal P."/>
            <person name="Eme L."/>
            <person name="Dacks J.B."/>
            <person name="Karnkowska A."/>
            <person name="Elias M."/>
            <person name="Hampl V."/>
        </authorList>
    </citation>
    <scope>NUCLEOTIDE SEQUENCE [LARGE SCALE GENOMIC DNA]</scope>
    <source>
        <strain evidence="3">NAU3</strain>
        <tissue evidence="3">Gut</tissue>
    </source>
</reference>
<dbReference type="InterPro" id="IPR011992">
    <property type="entry name" value="EF-hand-dom_pair"/>
</dbReference>
<keyword evidence="4" id="KW-1185">Reference proteome</keyword>
<name>A0ABQ9Y6B9_9EUKA</name>
<protein>
    <recommendedName>
        <fullName evidence="2">EF-hand domain-containing protein</fullName>
    </recommendedName>
</protein>
<evidence type="ECO:0000313" key="4">
    <source>
        <dbReference type="Proteomes" id="UP001281761"/>
    </source>
</evidence>
<accession>A0ABQ9Y6B9</accession>
<evidence type="ECO:0000259" key="2">
    <source>
        <dbReference type="PROSITE" id="PS50222"/>
    </source>
</evidence>
<evidence type="ECO:0000256" key="1">
    <source>
        <dbReference type="SAM" id="MobiDB-lite"/>
    </source>
</evidence>
<dbReference type="Gene3D" id="1.10.238.10">
    <property type="entry name" value="EF-hand"/>
    <property type="match status" value="1"/>
</dbReference>
<dbReference type="InterPro" id="IPR002048">
    <property type="entry name" value="EF_hand_dom"/>
</dbReference>
<sequence length="242" mass="27608">MDETDQIVQEEAEVTERLDREQQILRGKLSKRIQDSFRIFDPENRGAIPVEEIRYVIHSLDLCPTEEQLTTFSRSIAEDETVEITIENLEAALLPKMARGEWKRPSEELLLQAFRTIETTLNQMQAAEEEAARQQIALEFEEVNDPVADNDEEEKKEEGEAEPEAGGKKKKKKEKAPAQIIKLTKPKLPPLSGYLTVEKLSELMSMHGEPLRDTELEDFVKNLPSEDSSVEYSKIANILANE</sequence>
<proteinExistence type="predicted"/>
<comment type="caution">
    <text evidence="3">The sequence shown here is derived from an EMBL/GenBank/DDBJ whole genome shotgun (WGS) entry which is preliminary data.</text>
</comment>